<evidence type="ECO:0000256" key="1">
    <source>
        <dbReference type="ARBA" id="ARBA00006739"/>
    </source>
</evidence>
<dbReference type="AlphaFoldDB" id="A0A2M7V377"/>
<dbReference type="Proteomes" id="UP000228750">
    <property type="component" value="Unassembled WGS sequence"/>
</dbReference>
<dbReference type="PANTHER" id="PTHR43398">
    <property type="entry name" value="DOLICHOL-PHOSPHATE MANNOSYLTRANSFERASE SUBUNIT 1"/>
    <property type="match status" value="1"/>
</dbReference>
<dbReference type="InterPro" id="IPR039528">
    <property type="entry name" value="DPM1-like"/>
</dbReference>
<feature type="domain" description="Glycosyltransferase 2-like" evidence="5">
    <location>
        <begin position="7"/>
        <end position="166"/>
    </location>
</feature>
<feature type="transmembrane region" description="Helical" evidence="4">
    <location>
        <begin position="211"/>
        <end position="228"/>
    </location>
</feature>
<reference evidence="7" key="1">
    <citation type="submission" date="2017-09" db="EMBL/GenBank/DDBJ databases">
        <title>Depth-based differentiation of microbial function through sediment-hosted aquifers and enrichment of novel symbionts in the deep terrestrial subsurface.</title>
        <authorList>
            <person name="Probst A.J."/>
            <person name="Ladd B."/>
            <person name="Jarett J.K."/>
            <person name="Geller-Mcgrath D.E."/>
            <person name="Sieber C.M.K."/>
            <person name="Emerson J.B."/>
            <person name="Anantharaman K."/>
            <person name="Thomas B.C."/>
            <person name="Malmstrom R."/>
            <person name="Stieglmeier M."/>
            <person name="Klingl A."/>
            <person name="Woyke T."/>
            <person name="Ryan C.M."/>
            <person name="Banfield J.F."/>
        </authorList>
    </citation>
    <scope>NUCLEOTIDE SEQUENCE [LARGE SCALE GENOMIC DNA]</scope>
</reference>
<dbReference type="PANTHER" id="PTHR43398:SF1">
    <property type="entry name" value="DOLICHOL-PHOSPHATE MANNOSYLTRANSFERASE SUBUNIT 1"/>
    <property type="match status" value="1"/>
</dbReference>
<keyword evidence="2" id="KW-0328">Glycosyltransferase</keyword>
<evidence type="ECO:0000313" key="7">
    <source>
        <dbReference type="Proteomes" id="UP000228750"/>
    </source>
</evidence>
<dbReference type="Gene3D" id="3.90.550.10">
    <property type="entry name" value="Spore Coat Polysaccharide Biosynthesis Protein SpsA, Chain A"/>
    <property type="match status" value="1"/>
</dbReference>
<keyword evidence="4" id="KW-1133">Transmembrane helix</keyword>
<accession>A0A2M7V377</accession>
<dbReference type="CDD" id="cd04179">
    <property type="entry name" value="DPM_DPG-synthase_like"/>
    <property type="match status" value="1"/>
</dbReference>
<keyword evidence="4" id="KW-0812">Transmembrane</keyword>
<dbReference type="Pfam" id="PF00535">
    <property type="entry name" value="Glycos_transf_2"/>
    <property type="match status" value="1"/>
</dbReference>
<dbReference type="SUPFAM" id="SSF53448">
    <property type="entry name" value="Nucleotide-diphospho-sugar transferases"/>
    <property type="match status" value="1"/>
</dbReference>
<dbReference type="GO" id="GO:0004582">
    <property type="term" value="F:dolichyl-phosphate beta-D-mannosyltransferase activity"/>
    <property type="evidence" value="ECO:0007669"/>
    <property type="project" value="InterPro"/>
</dbReference>
<feature type="transmembrane region" description="Helical" evidence="4">
    <location>
        <begin position="129"/>
        <end position="147"/>
    </location>
</feature>
<dbReference type="InterPro" id="IPR001173">
    <property type="entry name" value="Glyco_trans_2-like"/>
</dbReference>
<proteinExistence type="inferred from homology"/>
<name>A0A2M7V377_9BACT</name>
<evidence type="ECO:0000313" key="6">
    <source>
        <dbReference type="EMBL" id="PIZ92924.1"/>
    </source>
</evidence>
<comment type="caution">
    <text evidence="6">The sequence shown here is derived from an EMBL/GenBank/DDBJ whole genome shotgun (WGS) entry which is preliminary data.</text>
</comment>
<dbReference type="EMBL" id="PFPJ01000064">
    <property type="protein sequence ID" value="PIZ92924.1"/>
    <property type="molecule type" value="Genomic_DNA"/>
</dbReference>
<keyword evidence="3 6" id="KW-0808">Transferase</keyword>
<gene>
    <name evidence="6" type="ORF">COX82_03600</name>
</gene>
<dbReference type="InterPro" id="IPR029044">
    <property type="entry name" value="Nucleotide-diphossugar_trans"/>
</dbReference>
<keyword evidence="4" id="KW-0472">Membrane</keyword>
<evidence type="ECO:0000256" key="2">
    <source>
        <dbReference type="ARBA" id="ARBA00022676"/>
    </source>
</evidence>
<organism evidence="6 7">
    <name type="scientific">Candidatus Magasanikbacteria bacterium CG_4_10_14_0_2_um_filter_41_10</name>
    <dbReference type="NCBI Taxonomy" id="1974638"/>
    <lineage>
        <taxon>Bacteria</taxon>
        <taxon>Candidatus Magasanikiibacteriota</taxon>
    </lineage>
</organism>
<comment type="similarity">
    <text evidence="1">Belongs to the glycosyltransferase 2 family.</text>
</comment>
<evidence type="ECO:0000256" key="3">
    <source>
        <dbReference type="ARBA" id="ARBA00022679"/>
    </source>
</evidence>
<sequence length="230" mass="26752">MEKKELSIIIPSYLEEENLNIILPRINHVLQEIGNSEVLVIDTEEAMDNTKKICEENAVRYINRIGGNTYGDAIRTGIEQSNSVYTIFMDADGSHDPEFIKNLYENKAEQDVVIASRYIEGGDTDNSKMLILMSLIVNSLYAFVLNIKCKDISNSFKLYHTVDLKDLKLYCNNFDIVEEILFKLKKKKKELHIKELPFLFKKRMFGTTKRNLFLFILTYFITIIKLRFGK</sequence>
<evidence type="ECO:0000256" key="4">
    <source>
        <dbReference type="SAM" id="Phobius"/>
    </source>
</evidence>
<protein>
    <submittedName>
        <fullName evidence="6">Glycosyl transferase family 2</fullName>
    </submittedName>
</protein>
<evidence type="ECO:0000259" key="5">
    <source>
        <dbReference type="Pfam" id="PF00535"/>
    </source>
</evidence>